<evidence type="ECO:0000313" key="7">
    <source>
        <dbReference type="EMBL" id="KAB2817616.1"/>
    </source>
</evidence>
<evidence type="ECO:0000313" key="8">
    <source>
        <dbReference type="Proteomes" id="UP000484164"/>
    </source>
</evidence>
<accession>A0A6L3ZHX5</accession>
<dbReference type="InterPro" id="IPR006076">
    <property type="entry name" value="FAD-dep_OxRdtase"/>
</dbReference>
<gene>
    <name evidence="7" type="primary">lhgO</name>
    <name evidence="7" type="ORF">F8C82_04225</name>
</gene>
<evidence type="ECO:0000259" key="6">
    <source>
        <dbReference type="Pfam" id="PF01266"/>
    </source>
</evidence>
<reference evidence="7 8" key="1">
    <citation type="submission" date="2019-10" db="EMBL/GenBank/DDBJ databases">
        <title>Genome sequence of Phaeocystidibacter marisrubri JCM30614 (type strain).</title>
        <authorList>
            <person name="Bowman J.P."/>
        </authorList>
    </citation>
    <scope>NUCLEOTIDE SEQUENCE [LARGE SCALE GENOMIC DNA]</scope>
    <source>
        <strain evidence="7 8">JCM 30614</strain>
    </source>
</reference>
<dbReference type="EC" id="1.1.3.-" evidence="7"/>
<dbReference type="Gene3D" id="3.50.50.60">
    <property type="entry name" value="FAD/NAD(P)-binding domain"/>
    <property type="match status" value="1"/>
</dbReference>
<dbReference type="GO" id="GO:0005737">
    <property type="term" value="C:cytoplasm"/>
    <property type="evidence" value="ECO:0007669"/>
    <property type="project" value="TreeGrafter"/>
</dbReference>
<evidence type="ECO:0000256" key="2">
    <source>
        <dbReference type="ARBA" id="ARBA00022630"/>
    </source>
</evidence>
<keyword evidence="3" id="KW-0274">FAD</keyword>
<dbReference type="PANTHER" id="PTHR43104">
    <property type="entry name" value="L-2-HYDROXYGLUTARATE DEHYDROGENASE, MITOCHONDRIAL"/>
    <property type="match status" value="1"/>
</dbReference>
<comment type="similarity">
    <text evidence="5">Belongs to the L2HGDH family.</text>
</comment>
<dbReference type="Proteomes" id="UP000484164">
    <property type="component" value="Unassembled WGS sequence"/>
</dbReference>
<evidence type="ECO:0000256" key="5">
    <source>
        <dbReference type="ARBA" id="ARBA00037941"/>
    </source>
</evidence>
<dbReference type="EMBL" id="WBVQ01000001">
    <property type="protein sequence ID" value="KAB2817616.1"/>
    <property type="molecule type" value="Genomic_DNA"/>
</dbReference>
<keyword evidence="8" id="KW-1185">Reference proteome</keyword>
<dbReference type="Pfam" id="PF01266">
    <property type="entry name" value="DAO"/>
    <property type="match status" value="1"/>
</dbReference>
<keyword evidence="2" id="KW-0285">Flavoprotein</keyword>
<dbReference type="InterPro" id="IPR036188">
    <property type="entry name" value="FAD/NAD-bd_sf"/>
</dbReference>
<dbReference type="GO" id="GO:0047545">
    <property type="term" value="F:(S)-2-hydroxyglutarate dehydrogenase activity"/>
    <property type="evidence" value="ECO:0007669"/>
    <property type="project" value="TreeGrafter"/>
</dbReference>
<dbReference type="RefSeq" id="WP_151692301.1">
    <property type="nucleotide sequence ID" value="NZ_BMGX01000002.1"/>
</dbReference>
<organism evidence="7 8">
    <name type="scientific">Phaeocystidibacter marisrubri</name>
    <dbReference type="NCBI Taxonomy" id="1577780"/>
    <lineage>
        <taxon>Bacteria</taxon>
        <taxon>Pseudomonadati</taxon>
        <taxon>Bacteroidota</taxon>
        <taxon>Flavobacteriia</taxon>
        <taxon>Flavobacteriales</taxon>
        <taxon>Phaeocystidibacteraceae</taxon>
        <taxon>Phaeocystidibacter</taxon>
    </lineage>
</organism>
<evidence type="ECO:0000256" key="4">
    <source>
        <dbReference type="ARBA" id="ARBA00023002"/>
    </source>
</evidence>
<dbReference type="OrthoDB" id="9801699at2"/>
<dbReference type="SUPFAM" id="SSF51905">
    <property type="entry name" value="FAD/NAD(P)-binding domain"/>
    <property type="match status" value="1"/>
</dbReference>
<comment type="cofactor">
    <cofactor evidence="1">
        <name>FAD</name>
        <dbReference type="ChEBI" id="CHEBI:57692"/>
    </cofactor>
</comment>
<feature type="domain" description="FAD dependent oxidoreductase" evidence="6">
    <location>
        <begin position="3"/>
        <end position="391"/>
    </location>
</feature>
<name>A0A6L3ZHX5_9FLAO</name>
<dbReference type="NCBIfam" id="NF008726">
    <property type="entry name" value="PRK11728.1"/>
    <property type="match status" value="1"/>
</dbReference>
<protein>
    <submittedName>
        <fullName evidence="7">L-2-hydroxyglutarate oxidase</fullName>
        <ecNumber evidence="7">1.1.3.-</ecNumber>
    </submittedName>
</protein>
<dbReference type="PANTHER" id="PTHR43104:SF2">
    <property type="entry name" value="L-2-HYDROXYGLUTARATE DEHYDROGENASE, MITOCHONDRIAL"/>
    <property type="match status" value="1"/>
</dbReference>
<keyword evidence="4 7" id="KW-0560">Oxidoreductase</keyword>
<sequence>MNLIVIGGGIVGLATAYKWQLKNPEGVVTVLEKEAGVAKHQTGRNSGVIHSGIYYKPGSLKATTCRDGYQQLVEFVEKYNVDYDLCGKLIVATEERELPQIDRIYARGIENGLEGLEIIGPDEMTDAEPFVAGIKAIKVPQTGIVDYVGMCLKLAELIVELQPESRVLPHQRVIRITQKGKVTAVKTDTDTFIADRVVACGGLEADRLAALDGLNLDVKIVPFRGDYYDLTPSGEHKVKHLIYPVPDPDLPFLGVHFTRMIKGGVECGPNAVFSFKREGYSKTSFSLRDSLNALRFSGTWNLFKKHWRYGLGEYERAFSRSKFLEALQKLIPSLEDSDITPARAGVRAQALRPDGTLVDDFVIEKGRAAIHVINAPSPAATASLAIADRIVKAL</sequence>
<comment type="caution">
    <text evidence="7">The sequence shown here is derived from an EMBL/GenBank/DDBJ whole genome shotgun (WGS) entry which is preliminary data.</text>
</comment>
<dbReference type="AlphaFoldDB" id="A0A6L3ZHX5"/>
<evidence type="ECO:0000256" key="1">
    <source>
        <dbReference type="ARBA" id="ARBA00001974"/>
    </source>
</evidence>
<evidence type="ECO:0000256" key="3">
    <source>
        <dbReference type="ARBA" id="ARBA00022827"/>
    </source>
</evidence>
<proteinExistence type="inferred from homology"/>
<dbReference type="Gene3D" id="3.30.9.10">
    <property type="entry name" value="D-Amino Acid Oxidase, subunit A, domain 2"/>
    <property type="match status" value="1"/>
</dbReference>